<reference evidence="1 2" key="1">
    <citation type="journal article" date="2013" name="BMC Genomics">
        <title>Genomics-driven discovery of the pneumocandin biosynthetic gene cluster in the fungus Glarea lozoyensis.</title>
        <authorList>
            <person name="Chen L."/>
            <person name="Yue Q."/>
            <person name="Zhang X."/>
            <person name="Xiang M."/>
            <person name="Wang C."/>
            <person name="Li S."/>
            <person name="Che Y."/>
            <person name="Ortiz-Lopez F.J."/>
            <person name="Bills G.F."/>
            <person name="Liu X."/>
            <person name="An Z."/>
        </authorList>
    </citation>
    <scope>NUCLEOTIDE SEQUENCE [LARGE SCALE GENOMIC DNA]</scope>
    <source>
        <strain evidence="2">ATCC 20868 / MF5171</strain>
    </source>
</reference>
<dbReference type="Gene3D" id="1.20.120.450">
    <property type="entry name" value="dinb family like domain"/>
    <property type="match status" value="1"/>
</dbReference>
<dbReference type="RefSeq" id="XP_008082701.1">
    <property type="nucleotide sequence ID" value="XM_008084510.1"/>
</dbReference>
<protein>
    <recommendedName>
        <fullName evidence="3">DUF1993 domain-containing protein</fullName>
    </recommendedName>
</protein>
<accession>S3DVB1</accession>
<name>S3DVB1_GLAL2</name>
<dbReference type="OrthoDB" id="3724345at2759"/>
<dbReference type="HOGENOM" id="CLU_090929_1_0_1"/>
<dbReference type="KEGG" id="glz:GLAREA_13031"/>
<evidence type="ECO:0000313" key="2">
    <source>
        <dbReference type="Proteomes" id="UP000016922"/>
    </source>
</evidence>
<evidence type="ECO:0008006" key="3">
    <source>
        <dbReference type="Google" id="ProtNLM"/>
    </source>
</evidence>
<dbReference type="eggNOG" id="ENOG502SNKC">
    <property type="taxonomic scope" value="Eukaryota"/>
</dbReference>
<dbReference type="AlphaFoldDB" id="S3DVB1"/>
<gene>
    <name evidence="1" type="ORF">GLAREA_13031</name>
</gene>
<dbReference type="PANTHER" id="PTHR36922">
    <property type="entry name" value="BLL2446 PROTEIN"/>
    <property type="match status" value="1"/>
</dbReference>
<dbReference type="OMA" id="AYQVQSC"/>
<dbReference type="EMBL" id="KE145364">
    <property type="protein sequence ID" value="EPE30308.1"/>
    <property type="molecule type" value="Genomic_DNA"/>
</dbReference>
<dbReference type="Pfam" id="PF09351">
    <property type="entry name" value="DUF1993"/>
    <property type="match status" value="1"/>
</dbReference>
<dbReference type="InterPro" id="IPR018531">
    <property type="entry name" value="DUF1993"/>
</dbReference>
<dbReference type="Proteomes" id="UP000016922">
    <property type="component" value="Unassembled WGS sequence"/>
</dbReference>
<dbReference type="GeneID" id="19472071"/>
<dbReference type="PANTHER" id="PTHR36922:SF1">
    <property type="entry name" value="DUF1993 DOMAIN-CONTAINING PROTEIN"/>
    <property type="match status" value="1"/>
</dbReference>
<proteinExistence type="predicted"/>
<organism evidence="1 2">
    <name type="scientific">Glarea lozoyensis (strain ATCC 20868 / MF5171)</name>
    <dbReference type="NCBI Taxonomy" id="1116229"/>
    <lineage>
        <taxon>Eukaryota</taxon>
        <taxon>Fungi</taxon>
        <taxon>Dikarya</taxon>
        <taxon>Ascomycota</taxon>
        <taxon>Pezizomycotina</taxon>
        <taxon>Leotiomycetes</taxon>
        <taxon>Helotiales</taxon>
        <taxon>Helotiaceae</taxon>
        <taxon>Glarea</taxon>
    </lineage>
</organism>
<keyword evidence="2" id="KW-1185">Reference proteome</keyword>
<sequence length="174" mass="20153">MTSLYDQSVPMMIKYLNNASKILDKTVTFAKDNDKNLDEILTFRLRDDMRPLPYQIQSMSDTAKAFASRVLGHPETHYEDNETTIPELQERITKTIKLLESVDQTAFDAEKVLKNEIIMKTKAGNFRFENGQTYLTEFAIPNFHFHFTTAYCILRHLGVPLGAFDYLDDVFQKV</sequence>
<dbReference type="InterPro" id="IPR034660">
    <property type="entry name" value="DinB/YfiT-like"/>
</dbReference>
<dbReference type="SUPFAM" id="SSF109854">
    <property type="entry name" value="DinB/YfiT-like putative metalloenzymes"/>
    <property type="match status" value="1"/>
</dbReference>
<evidence type="ECO:0000313" key="1">
    <source>
        <dbReference type="EMBL" id="EPE30308.1"/>
    </source>
</evidence>